<protein>
    <submittedName>
        <fullName evidence="2">Uncharacterized protein</fullName>
    </submittedName>
</protein>
<organism evidence="2 3">
    <name type="scientific">Prunus dulcis</name>
    <name type="common">Almond</name>
    <name type="synonym">Amygdalus dulcis</name>
    <dbReference type="NCBI Taxonomy" id="3755"/>
    <lineage>
        <taxon>Eukaryota</taxon>
        <taxon>Viridiplantae</taxon>
        <taxon>Streptophyta</taxon>
        <taxon>Embryophyta</taxon>
        <taxon>Tracheophyta</taxon>
        <taxon>Spermatophyta</taxon>
        <taxon>Magnoliopsida</taxon>
        <taxon>eudicotyledons</taxon>
        <taxon>Gunneridae</taxon>
        <taxon>Pentapetalae</taxon>
        <taxon>rosids</taxon>
        <taxon>fabids</taxon>
        <taxon>Rosales</taxon>
        <taxon>Rosaceae</taxon>
        <taxon>Amygdaloideae</taxon>
        <taxon>Amygdaleae</taxon>
        <taxon>Prunus</taxon>
    </lineage>
</organism>
<dbReference type="EMBL" id="JAJFAZ020000006">
    <property type="protein sequence ID" value="KAI5321395.1"/>
    <property type="molecule type" value="Genomic_DNA"/>
</dbReference>
<feature type="region of interest" description="Disordered" evidence="1">
    <location>
        <begin position="10"/>
        <end position="45"/>
    </location>
</feature>
<keyword evidence="3" id="KW-1185">Reference proteome</keyword>
<dbReference type="AlphaFoldDB" id="A0AAD4VAF8"/>
<dbReference type="Proteomes" id="UP001054821">
    <property type="component" value="Chromosome 6"/>
</dbReference>
<sequence>MLLFTAVVFGPPPSHPAIAWGDTSPKRTGPPPSSHPNQSQPLEPPVIAEKCKNLTDFNPKFTELVRTPPATKFRRSKYAFSSF</sequence>
<reference evidence="2 3" key="1">
    <citation type="journal article" date="2022" name="G3 (Bethesda)">
        <title>Whole-genome sequence and methylome profiling of the almond [Prunus dulcis (Mill.) D.A. Webb] cultivar 'Nonpareil'.</title>
        <authorList>
            <person name="D'Amico-Willman K.M."/>
            <person name="Ouma W.Z."/>
            <person name="Meulia T."/>
            <person name="Sideli G.M."/>
            <person name="Gradziel T.M."/>
            <person name="Fresnedo-Ramirez J."/>
        </authorList>
    </citation>
    <scope>NUCLEOTIDE SEQUENCE [LARGE SCALE GENOMIC DNA]</scope>
    <source>
        <strain evidence="2">Clone GOH B32 T37-40</strain>
    </source>
</reference>
<comment type="caution">
    <text evidence="2">The sequence shown here is derived from an EMBL/GenBank/DDBJ whole genome shotgun (WGS) entry which is preliminary data.</text>
</comment>
<evidence type="ECO:0000313" key="2">
    <source>
        <dbReference type="EMBL" id="KAI5321395.1"/>
    </source>
</evidence>
<gene>
    <name evidence="2" type="ORF">L3X38_030466</name>
</gene>
<evidence type="ECO:0000313" key="3">
    <source>
        <dbReference type="Proteomes" id="UP001054821"/>
    </source>
</evidence>
<name>A0AAD4VAF8_PRUDU</name>
<evidence type="ECO:0000256" key="1">
    <source>
        <dbReference type="SAM" id="MobiDB-lite"/>
    </source>
</evidence>
<accession>A0AAD4VAF8</accession>
<proteinExistence type="predicted"/>